<evidence type="ECO:0000256" key="4">
    <source>
        <dbReference type="PROSITE-ProRule" id="PRU01091"/>
    </source>
</evidence>
<evidence type="ECO:0000256" key="6">
    <source>
        <dbReference type="SAM" id="MobiDB-lite"/>
    </source>
</evidence>
<dbReference type="InterPro" id="IPR011006">
    <property type="entry name" value="CheY-like_superfamily"/>
</dbReference>
<dbReference type="InterPro" id="IPR036388">
    <property type="entry name" value="WH-like_DNA-bd_sf"/>
</dbReference>
<evidence type="ECO:0000256" key="3">
    <source>
        <dbReference type="PROSITE-ProRule" id="PRU00169"/>
    </source>
</evidence>
<feature type="compositionally biased region" description="Basic and acidic residues" evidence="6">
    <location>
        <begin position="225"/>
        <end position="251"/>
    </location>
</feature>
<feature type="DNA-binding region" description="OmpR/PhoB-type" evidence="4">
    <location>
        <begin position="124"/>
        <end position="223"/>
    </location>
</feature>
<feature type="modified residue" description="4-aspartylphosphate" evidence="3">
    <location>
        <position position="561"/>
    </location>
</feature>
<keyword evidence="5" id="KW-0175">Coiled coil</keyword>
<feature type="modified residue" description="Phosphohistidine" evidence="2">
    <location>
        <position position="440"/>
    </location>
</feature>
<dbReference type="PROSITE" id="PS50110">
    <property type="entry name" value="RESPONSE_REGULATORY"/>
    <property type="match status" value="3"/>
</dbReference>
<dbReference type="CDD" id="cd00156">
    <property type="entry name" value="REC"/>
    <property type="match status" value="1"/>
</dbReference>
<dbReference type="Gene3D" id="1.10.10.10">
    <property type="entry name" value="Winged helix-like DNA-binding domain superfamily/Winged helix DNA-binding domain"/>
    <property type="match status" value="1"/>
</dbReference>
<reference evidence="10 11" key="1">
    <citation type="journal article" date="2020" name="ISME J.">
        <title>Comparative genomics reveals insights into cyanobacterial evolution and habitat adaptation.</title>
        <authorList>
            <person name="Chen M.Y."/>
            <person name="Teng W.K."/>
            <person name="Zhao L."/>
            <person name="Hu C.X."/>
            <person name="Zhou Y.K."/>
            <person name="Han B.P."/>
            <person name="Song L.R."/>
            <person name="Shu W.S."/>
        </authorList>
    </citation>
    <scope>NUCLEOTIDE SEQUENCE [LARGE SCALE GENOMIC DNA]</scope>
    <source>
        <strain evidence="10 11">FACHB-252</strain>
    </source>
</reference>
<dbReference type="CDD" id="cd17574">
    <property type="entry name" value="REC_OmpR"/>
    <property type="match status" value="1"/>
</dbReference>
<evidence type="ECO:0000259" key="7">
    <source>
        <dbReference type="PROSITE" id="PS50110"/>
    </source>
</evidence>
<feature type="domain" description="HPt" evidence="8">
    <location>
        <begin position="400"/>
        <end position="501"/>
    </location>
</feature>
<evidence type="ECO:0000259" key="8">
    <source>
        <dbReference type="PROSITE" id="PS50894"/>
    </source>
</evidence>
<evidence type="ECO:0000259" key="9">
    <source>
        <dbReference type="PROSITE" id="PS51755"/>
    </source>
</evidence>
<dbReference type="SUPFAM" id="SSF52172">
    <property type="entry name" value="CheY-like"/>
    <property type="match status" value="3"/>
</dbReference>
<feature type="domain" description="Response regulatory" evidence="7">
    <location>
        <begin position="2"/>
        <end position="116"/>
    </location>
</feature>
<feature type="region of interest" description="Disordered" evidence="6">
    <location>
        <begin position="315"/>
        <end position="368"/>
    </location>
</feature>
<dbReference type="PROSITE" id="PS51755">
    <property type="entry name" value="OMPR_PHOB"/>
    <property type="match status" value="1"/>
</dbReference>
<dbReference type="InterPro" id="IPR001789">
    <property type="entry name" value="Sig_transdc_resp-reg_receiver"/>
</dbReference>
<dbReference type="Proteomes" id="UP000606396">
    <property type="component" value="Unassembled WGS sequence"/>
</dbReference>
<dbReference type="Gene3D" id="3.40.50.2300">
    <property type="match status" value="3"/>
</dbReference>
<organism evidence="10 11">
    <name type="scientific">Nostoc punctiforme FACHB-252</name>
    <dbReference type="NCBI Taxonomy" id="1357509"/>
    <lineage>
        <taxon>Bacteria</taxon>
        <taxon>Bacillati</taxon>
        <taxon>Cyanobacteriota</taxon>
        <taxon>Cyanophyceae</taxon>
        <taxon>Nostocales</taxon>
        <taxon>Nostocaceae</taxon>
        <taxon>Nostoc</taxon>
    </lineage>
</organism>
<keyword evidence="1 4" id="KW-0238">DNA-binding</keyword>
<evidence type="ECO:0000313" key="11">
    <source>
        <dbReference type="Proteomes" id="UP000606396"/>
    </source>
</evidence>
<feature type="compositionally biased region" description="Polar residues" evidence="6">
    <location>
        <begin position="347"/>
        <end position="365"/>
    </location>
</feature>
<accession>A0ABR8HBY0</accession>
<feature type="domain" description="OmpR/PhoB-type" evidence="9">
    <location>
        <begin position="124"/>
        <end position="223"/>
    </location>
</feature>
<feature type="region of interest" description="Disordered" evidence="6">
    <location>
        <begin position="225"/>
        <end position="257"/>
    </location>
</feature>
<feature type="modified residue" description="4-aspartylphosphate" evidence="3">
    <location>
        <position position="51"/>
    </location>
</feature>
<comment type="caution">
    <text evidence="10">The sequence shown here is derived from an EMBL/GenBank/DDBJ whole genome shotgun (WGS) entry which is preliminary data.</text>
</comment>
<dbReference type="CDD" id="cd00383">
    <property type="entry name" value="trans_reg_C"/>
    <property type="match status" value="1"/>
</dbReference>
<evidence type="ECO:0000256" key="1">
    <source>
        <dbReference type="ARBA" id="ARBA00023125"/>
    </source>
</evidence>
<sequence>MKLLIVENDRDTAAALTTSLVAQQFTVDTASDSRSALELAEATEYDLIVLDVMLPDENGIRLCRQLRTQNQQEPILLLTRKVDPADRIAGFEAGADDYITKPYELSELLARIRALLRRGSTVLTKVLCWGQLQLDPNNCEVMCQGKGLHLTPKEYKLLELFLRHPRRIFDRRTLLDRICSIDECPGEEAITTQIRGLRRKLQMAGLNSDPIETLYGLGYRLKSVPEEREQGSEQGHGDTETRGRGDTETRGQGDTGNIFDRLSALPFGATSRHKSLPSGFGSDAPNVANVALTDLTGNGATPVLGSHATPLSARRYANKSGNPFGSSSWGKPPRSDCLTTGVAPQVENATSKTPTSSPQSGSVQGAGSPHLPISAFSSSYLLNANRYDAEAEAVAAIQQMWQDSQERLQGQLAKLEEAIAHLSTNSLTPDGRQFTQTIAHRLIGSLGAFGMPQAAELARQIERTLKTPTAAVQSEEAVQLKSLLGQLRQVIQQLPTFATTAPTPVLKSSDRVVLLIDDDTDLIERMQANASNWSIHLETATDLTLARQRLQYLTPDAIVLDLTFPNTTESGLTLLAQLKHQFPTIPVLVLTGLGDLTKRVEVTRLGANAFLQKPATPTEVFQAVSQLLHRIDTINARLLIVDDDPALLSMLEAQLQPWGFQVTTLADSSQFWQYLEATTPDLLLLDVAMPGFSGIELCQVVKSDLRWSRLPVLLLSAHADADTLYRALAVGADDYILKPIVEAHLIQRILNFNSW</sequence>
<name>A0ABR8HBY0_NOSPU</name>
<dbReference type="InterPro" id="IPR036641">
    <property type="entry name" value="HPT_dom_sf"/>
</dbReference>
<evidence type="ECO:0000313" key="10">
    <source>
        <dbReference type="EMBL" id="MBD2612613.1"/>
    </source>
</evidence>
<dbReference type="PANTHER" id="PTHR48111:SF15">
    <property type="entry name" value="OMPR SUBFAMILY"/>
    <property type="match status" value="1"/>
</dbReference>
<dbReference type="SUPFAM" id="SSF47226">
    <property type="entry name" value="Histidine-containing phosphotransfer domain, HPT domain"/>
    <property type="match status" value="1"/>
</dbReference>
<protein>
    <submittedName>
        <fullName evidence="10">Response regulator</fullName>
    </submittedName>
</protein>
<evidence type="ECO:0000256" key="2">
    <source>
        <dbReference type="PROSITE-ProRule" id="PRU00110"/>
    </source>
</evidence>
<keyword evidence="11" id="KW-1185">Reference proteome</keyword>
<feature type="modified residue" description="4-aspartylphosphate" evidence="3">
    <location>
        <position position="686"/>
    </location>
</feature>
<dbReference type="SMART" id="SM00448">
    <property type="entry name" value="REC"/>
    <property type="match status" value="3"/>
</dbReference>
<dbReference type="PROSITE" id="PS50894">
    <property type="entry name" value="HPT"/>
    <property type="match status" value="1"/>
</dbReference>
<proteinExistence type="predicted"/>
<gene>
    <name evidence="10" type="ORF">H6G94_15250</name>
</gene>
<feature type="domain" description="Response regulatory" evidence="7">
    <location>
        <begin position="512"/>
        <end position="628"/>
    </location>
</feature>
<dbReference type="PANTHER" id="PTHR48111">
    <property type="entry name" value="REGULATOR OF RPOS"/>
    <property type="match status" value="1"/>
</dbReference>
<dbReference type="Pfam" id="PF00072">
    <property type="entry name" value="Response_reg"/>
    <property type="match status" value="3"/>
</dbReference>
<dbReference type="Gene3D" id="6.10.250.690">
    <property type="match status" value="1"/>
</dbReference>
<keyword evidence="3" id="KW-0597">Phosphoprotein</keyword>
<dbReference type="Pfam" id="PF01627">
    <property type="entry name" value="Hpt"/>
    <property type="match status" value="1"/>
</dbReference>
<dbReference type="EMBL" id="JACJTC010000010">
    <property type="protein sequence ID" value="MBD2612613.1"/>
    <property type="molecule type" value="Genomic_DNA"/>
</dbReference>
<dbReference type="InterPro" id="IPR001867">
    <property type="entry name" value="OmpR/PhoB-type_DNA-bd"/>
</dbReference>
<evidence type="ECO:0000256" key="5">
    <source>
        <dbReference type="SAM" id="Coils"/>
    </source>
</evidence>
<dbReference type="InterPro" id="IPR039420">
    <property type="entry name" value="WalR-like"/>
</dbReference>
<dbReference type="Pfam" id="PF00486">
    <property type="entry name" value="Trans_reg_C"/>
    <property type="match status" value="1"/>
</dbReference>
<feature type="compositionally biased region" description="Polar residues" evidence="6">
    <location>
        <begin position="319"/>
        <end position="329"/>
    </location>
</feature>
<feature type="coiled-coil region" evidence="5">
    <location>
        <begin position="398"/>
        <end position="425"/>
    </location>
</feature>
<dbReference type="SMART" id="SM00862">
    <property type="entry name" value="Trans_reg_C"/>
    <property type="match status" value="1"/>
</dbReference>
<dbReference type="InterPro" id="IPR008207">
    <property type="entry name" value="Sig_transdc_His_kin_Hpt_dom"/>
</dbReference>
<dbReference type="RefSeq" id="WP_190950099.1">
    <property type="nucleotide sequence ID" value="NZ_JACJTC010000010.1"/>
</dbReference>
<dbReference type="Gene3D" id="1.20.120.160">
    <property type="entry name" value="HPT domain"/>
    <property type="match status" value="1"/>
</dbReference>
<feature type="domain" description="Response regulatory" evidence="7">
    <location>
        <begin position="637"/>
        <end position="753"/>
    </location>
</feature>